<proteinExistence type="predicted"/>
<keyword evidence="3" id="KW-1185">Reference proteome</keyword>
<reference evidence="2 3" key="1">
    <citation type="submission" date="2016-10" db="EMBL/GenBank/DDBJ databases">
        <authorList>
            <person name="de Groot N.N."/>
        </authorList>
    </citation>
    <scope>NUCLEOTIDE SEQUENCE [LARGE SCALE GENOMIC DNA]</scope>
    <source>
        <strain evidence="2 3">DSM 44993</strain>
    </source>
</reference>
<sequence>MRKPGRARHSLAVITVLVVLTGAAVHLWISPGAGIALIVLGAAHLVVGALGYVWWRRRRAAECVR</sequence>
<accession>A0A1H8YMZ8</accession>
<keyword evidence="1" id="KW-0812">Transmembrane</keyword>
<evidence type="ECO:0000313" key="3">
    <source>
        <dbReference type="Proteomes" id="UP000198582"/>
    </source>
</evidence>
<dbReference type="AlphaFoldDB" id="A0A1H8YMZ8"/>
<protein>
    <submittedName>
        <fullName evidence="2">Uncharacterized protein</fullName>
    </submittedName>
</protein>
<evidence type="ECO:0000313" key="2">
    <source>
        <dbReference type="EMBL" id="SEP53560.1"/>
    </source>
</evidence>
<organism evidence="2 3">
    <name type="scientific">Amycolatopsis saalfeldensis</name>
    <dbReference type="NCBI Taxonomy" id="394193"/>
    <lineage>
        <taxon>Bacteria</taxon>
        <taxon>Bacillati</taxon>
        <taxon>Actinomycetota</taxon>
        <taxon>Actinomycetes</taxon>
        <taxon>Pseudonocardiales</taxon>
        <taxon>Pseudonocardiaceae</taxon>
        <taxon>Amycolatopsis</taxon>
    </lineage>
</organism>
<gene>
    <name evidence="2" type="ORF">SAMN04489732_12847</name>
</gene>
<dbReference type="EMBL" id="FOEF01000028">
    <property type="protein sequence ID" value="SEP53560.1"/>
    <property type="molecule type" value="Genomic_DNA"/>
</dbReference>
<evidence type="ECO:0000256" key="1">
    <source>
        <dbReference type="SAM" id="Phobius"/>
    </source>
</evidence>
<keyword evidence="1" id="KW-0472">Membrane</keyword>
<name>A0A1H8YMZ8_9PSEU</name>
<feature type="transmembrane region" description="Helical" evidence="1">
    <location>
        <begin position="12"/>
        <end position="29"/>
    </location>
</feature>
<dbReference type="STRING" id="394193.SAMN04489732_12847"/>
<keyword evidence="1" id="KW-1133">Transmembrane helix</keyword>
<feature type="transmembrane region" description="Helical" evidence="1">
    <location>
        <begin position="35"/>
        <end position="55"/>
    </location>
</feature>
<dbReference type="Proteomes" id="UP000198582">
    <property type="component" value="Unassembled WGS sequence"/>
</dbReference>